<keyword evidence="3" id="KW-1185">Reference proteome</keyword>
<dbReference type="InterPro" id="IPR029063">
    <property type="entry name" value="SAM-dependent_MTases_sf"/>
</dbReference>
<dbReference type="Proteomes" id="UP001187221">
    <property type="component" value="Unassembled WGS sequence"/>
</dbReference>
<sequence length="225" mass="24051">MIDELVGVAHVPDGVEIRLVRHGEEFTILLENTELMSTRANASEEALATLTCEQLAGRPAPQVLIGGYGMGYTLRAALLALPADAGVIVAEIVPEIIAWARGPMHALTGDCLDDPRMMILDEDVAMLIGAAREGYDAILLDVDNGPEGLTRRDNNGLYSPAGLARAWNALRPGGILAIWSAFAAPAFTARLEQAGFSVTRTVVRSRGNGQGDRHMIWLARRPSAA</sequence>
<dbReference type="RefSeq" id="WP_317974330.1">
    <property type="nucleotide sequence ID" value="NZ_BTFW01000001.1"/>
</dbReference>
<proteinExistence type="predicted"/>
<reference evidence="2 3" key="1">
    <citation type="submission" date="2023-06" db="EMBL/GenBank/DDBJ databases">
        <title>Draft genome sequence of Novosphingobium sp. strain IK01.</title>
        <authorList>
            <person name="Hatamoto M."/>
            <person name="Ikarashi T."/>
            <person name="Yamaguchi T."/>
        </authorList>
    </citation>
    <scope>NUCLEOTIDE SEQUENCE [LARGE SCALE GENOMIC DNA]</scope>
    <source>
        <strain evidence="2 3">IK01</strain>
    </source>
</reference>
<dbReference type="PANTHER" id="PTHR43317:SF3">
    <property type="entry name" value="BLR2883 PROTEIN"/>
    <property type="match status" value="1"/>
</dbReference>
<dbReference type="Gene3D" id="3.40.50.150">
    <property type="entry name" value="Vaccinia Virus protein VP39"/>
    <property type="match status" value="1"/>
</dbReference>
<name>A0ABQ6P623_9SPHN</name>
<evidence type="ECO:0000256" key="1">
    <source>
        <dbReference type="ARBA" id="ARBA00023115"/>
    </source>
</evidence>
<evidence type="ECO:0000313" key="3">
    <source>
        <dbReference type="Proteomes" id="UP001187221"/>
    </source>
</evidence>
<accession>A0ABQ6P623</accession>
<comment type="caution">
    <text evidence="2">The sequence shown here is derived from an EMBL/GenBank/DDBJ whole genome shotgun (WGS) entry which is preliminary data.</text>
</comment>
<keyword evidence="1" id="KW-0620">Polyamine biosynthesis</keyword>
<dbReference type="PANTHER" id="PTHR43317">
    <property type="entry name" value="THERMOSPERMINE SYNTHASE ACAULIS5"/>
    <property type="match status" value="1"/>
</dbReference>
<dbReference type="SUPFAM" id="SSF53335">
    <property type="entry name" value="S-adenosyl-L-methionine-dependent methyltransferases"/>
    <property type="match status" value="1"/>
</dbReference>
<dbReference type="EMBL" id="BTFW01000001">
    <property type="protein sequence ID" value="GMM60540.1"/>
    <property type="molecule type" value="Genomic_DNA"/>
</dbReference>
<gene>
    <name evidence="2" type="ORF">NUTIK01_13170</name>
</gene>
<evidence type="ECO:0000313" key="2">
    <source>
        <dbReference type="EMBL" id="GMM60540.1"/>
    </source>
</evidence>
<organism evidence="2 3">
    <name type="scientific">Novosphingobium pituita</name>
    <dbReference type="NCBI Taxonomy" id="3056842"/>
    <lineage>
        <taxon>Bacteria</taxon>
        <taxon>Pseudomonadati</taxon>
        <taxon>Pseudomonadota</taxon>
        <taxon>Alphaproteobacteria</taxon>
        <taxon>Sphingomonadales</taxon>
        <taxon>Sphingomonadaceae</taxon>
        <taxon>Novosphingobium</taxon>
    </lineage>
</organism>
<protein>
    <submittedName>
        <fullName evidence="2">Spermidine synthase</fullName>
    </submittedName>
</protein>